<dbReference type="Pfam" id="PF01638">
    <property type="entry name" value="HxlR"/>
    <property type="match status" value="1"/>
</dbReference>
<dbReference type="PANTHER" id="PTHR33204:SF29">
    <property type="entry name" value="TRANSCRIPTIONAL REGULATOR"/>
    <property type="match status" value="1"/>
</dbReference>
<keyword evidence="1" id="KW-0805">Transcription regulation</keyword>
<evidence type="ECO:0000313" key="6">
    <source>
        <dbReference type="Proteomes" id="UP000824116"/>
    </source>
</evidence>
<keyword evidence="3" id="KW-0804">Transcription</keyword>
<evidence type="ECO:0000259" key="4">
    <source>
        <dbReference type="PROSITE" id="PS51118"/>
    </source>
</evidence>
<dbReference type="GO" id="GO:0003677">
    <property type="term" value="F:DNA binding"/>
    <property type="evidence" value="ECO:0007669"/>
    <property type="project" value="UniProtKB-KW"/>
</dbReference>
<evidence type="ECO:0000313" key="5">
    <source>
        <dbReference type="EMBL" id="HIZ75128.1"/>
    </source>
</evidence>
<protein>
    <submittedName>
        <fullName evidence="5">Helix-turn-helix transcriptional regulator</fullName>
    </submittedName>
</protein>
<dbReference type="InterPro" id="IPR002577">
    <property type="entry name" value="HTH_HxlR"/>
</dbReference>
<sequence length="119" mass="13399">MQKESEIFNCPVEATLSLIGGKYKPLILWHLIEQPLHYMELQRLIPKATAKMLSQQLQDLQQSGMISRKVIPEKPPKTIYSLTPFGRSIIPVLEAMCNWGTGYLDGLDVQSPCCPSAKK</sequence>
<gene>
    <name evidence="5" type="ORF">H9723_07825</name>
</gene>
<comment type="caution">
    <text evidence="5">The sequence shown here is derived from an EMBL/GenBank/DDBJ whole genome shotgun (WGS) entry which is preliminary data.</text>
</comment>
<evidence type="ECO:0000256" key="1">
    <source>
        <dbReference type="ARBA" id="ARBA00023015"/>
    </source>
</evidence>
<accession>A0A9D2K2A9</accession>
<organism evidence="5 6">
    <name type="scientific">Candidatus Mediterraneibacter stercoravium</name>
    <dbReference type="NCBI Taxonomy" id="2838685"/>
    <lineage>
        <taxon>Bacteria</taxon>
        <taxon>Bacillati</taxon>
        <taxon>Bacillota</taxon>
        <taxon>Clostridia</taxon>
        <taxon>Lachnospirales</taxon>
        <taxon>Lachnospiraceae</taxon>
        <taxon>Mediterraneibacter</taxon>
    </lineage>
</organism>
<dbReference type="PROSITE" id="PS51118">
    <property type="entry name" value="HTH_HXLR"/>
    <property type="match status" value="1"/>
</dbReference>
<reference evidence="5" key="1">
    <citation type="journal article" date="2021" name="PeerJ">
        <title>Extensive microbial diversity within the chicken gut microbiome revealed by metagenomics and culture.</title>
        <authorList>
            <person name="Gilroy R."/>
            <person name="Ravi A."/>
            <person name="Getino M."/>
            <person name="Pursley I."/>
            <person name="Horton D.L."/>
            <person name="Alikhan N.F."/>
            <person name="Baker D."/>
            <person name="Gharbi K."/>
            <person name="Hall N."/>
            <person name="Watson M."/>
            <person name="Adriaenssens E.M."/>
            <person name="Foster-Nyarko E."/>
            <person name="Jarju S."/>
            <person name="Secka A."/>
            <person name="Antonio M."/>
            <person name="Oren A."/>
            <person name="Chaudhuri R.R."/>
            <person name="La Ragione R."/>
            <person name="Hildebrand F."/>
            <person name="Pallen M.J."/>
        </authorList>
    </citation>
    <scope>NUCLEOTIDE SEQUENCE</scope>
    <source>
        <strain evidence="5">CHK196-3914</strain>
    </source>
</reference>
<dbReference type="SUPFAM" id="SSF46785">
    <property type="entry name" value="Winged helix' DNA-binding domain"/>
    <property type="match status" value="1"/>
</dbReference>
<dbReference type="EMBL" id="DXAY01000181">
    <property type="protein sequence ID" value="HIZ75128.1"/>
    <property type="molecule type" value="Genomic_DNA"/>
</dbReference>
<name>A0A9D2K2A9_9FIRM</name>
<dbReference type="Proteomes" id="UP000824116">
    <property type="component" value="Unassembled WGS sequence"/>
</dbReference>
<dbReference type="AlphaFoldDB" id="A0A9D2K2A9"/>
<dbReference type="InterPro" id="IPR036388">
    <property type="entry name" value="WH-like_DNA-bd_sf"/>
</dbReference>
<proteinExistence type="predicted"/>
<feature type="domain" description="HTH hxlR-type" evidence="4">
    <location>
        <begin position="10"/>
        <end position="108"/>
    </location>
</feature>
<dbReference type="Gene3D" id="1.10.10.10">
    <property type="entry name" value="Winged helix-like DNA-binding domain superfamily/Winged helix DNA-binding domain"/>
    <property type="match status" value="1"/>
</dbReference>
<evidence type="ECO:0000256" key="3">
    <source>
        <dbReference type="ARBA" id="ARBA00023163"/>
    </source>
</evidence>
<keyword evidence="2" id="KW-0238">DNA-binding</keyword>
<evidence type="ECO:0000256" key="2">
    <source>
        <dbReference type="ARBA" id="ARBA00023125"/>
    </source>
</evidence>
<dbReference type="InterPro" id="IPR036390">
    <property type="entry name" value="WH_DNA-bd_sf"/>
</dbReference>
<reference evidence="5" key="2">
    <citation type="submission" date="2021-04" db="EMBL/GenBank/DDBJ databases">
        <authorList>
            <person name="Gilroy R."/>
        </authorList>
    </citation>
    <scope>NUCLEOTIDE SEQUENCE</scope>
    <source>
        <strain evidence="5">CHK196-3914</strain>
    </source>
</reference>
<dbReference type="PANTHER" id="PTHR33204">
    <property type="entry name" value="TRANSCRIPTIONAL REGULATOR, MARR FAMILY"/>
    <property type="match status" value="1"/>
</dbReference>